<dbReference type="Pfam" id="PF16672">
    <property type="entry name" value="LAMTOR5"/>
    <property type="match status" value="1"/>
</dbReference>
<keyword evidence="8" id="KW-1185">Reference proteome</keyword>
<keyword evidence="5" id="KW-0458">Lysosome</keyword>
<comment type="caution">
    <text evidence="7">The sequence shown here is derived from an EMBL/GenBank/DDBJ whole genome shotgun (WGS) entry which is preliminary data.</text>
</comment>
<protein>
    <recommendedName>
        <fullName evidence="6">Late endosomal/lysosomal adaptor and MAPK and MTOR activator 5</fullName>
    </recommendedName>
</protein>
<dbReference type="SUPFAM" id="SSF52954">
    <property type="entry name" value="Class II aaRS ABD-related"/>
    <property type="match status" value="1"/>
</dbReference>
<dbReference type="Gene3D" id="3.30.930.10">
    <property type="entry name" value="Bira Bifunctional Protein, Domain 2"/>
    <property type="match status" value="1"/>
</dbReference>
<dbReference type="GO" id="GO:0071986">
    <property type="term" value="C:Ragulator complex"/>
    <property type="evidence" value="ECO:0007669"/>
    <property type="project" value="InterPro"/>
</dbReference>
<evidence type="ECO:0000256" key="1">
    <source>
        <dbReference type="ARBA" id="ARBA00004371"/>
    </source>
</evidence>
<dbReference type="Gene3D" id="3.30.450.30">
    <property type="entry name" value="Dynein light chain 2a, cytoplasmic"/>
    <property type="match status" value="1"/>
</dbReference>
<evidence type="ECO:0000256" key="4">
    <source>
        <dbReference type="ARBA" id="ARBA00022490"/>
    </source>
</evidence>
<dbReference type="OrthoDB" id="5394539at2759"/>
<evidence type="ECO:0000256" key="3">
    <source>
        <dbReference type="ARBA" id="ARBA00007795"/>
    </source>
</evidence>
<dbReference type="InterPro" id="IPR045864">
    <property type="entry name" value="aa-tRNA-synth_II/BPL/LPL"/>
</dbReference>
<dbReference type="GO" id="GO:0005764">
    <property type="term" value="C:lysosome"/>
    <property type="evidence" value="ECO:0007669"/>
    <property type="project" value="UniProtKB-SubCell"/>
</dbReference>
<dbReference type="GO" id="GO:0005085">
    <property type="term" value="F:guanyl-nucleotide exchange factor activity"/>
    <property type="evidence" value="ECO:0007669"/>
    <property type="project" value="TreeGrafter"/>
</dbReference>
<comment type="similarity">
    <text evidence="3">Belongs to the LAMTOR5 family.</text>
</comment>
<name>A0A813M474_9BILA</name>
<dbReference type="GO" id="GO:1904263">
    <property type="term" value="P:positive regulation of TORC1 signaling"/>
    <property type="evidence" value="ECO:0007669"/>
    <property type="project" value="TreeGrafter"/>
</dbReference>
<evidence type="ECO:0000313" key="7">
    <source>
        <dbReference type="EMBL" id="CAF0708952.1"/>
    </source>
</evidence>
<reference evidence="7" key="1">
    <citation type="submission" date="2021-02" db="EMBL/GenBank/DDBJ databases">
        <authorList>
            <person name="Nowell W R."/>
        </authorList>
    </citation>
    <scope>NUCLEOTIDE SEQUENCE</scope>
    <source>
        <strain evidence="7">Ploen Becks lab</strain>
    </source>
</reference>
<dbReference type="PANTHER" id="PTHR13342:SF2">
    <property type="entry name" value="RAGULATOR COMPLEX PROTEIN LAMTOR5"/>
    <property type="match status" value="1"/>
</dbReference>
<dbReference type="InterPro" id="IPR024135">
    <property type="entry name" value="LAMTOR5"/>
</dbReference>
<organism evidence="7 8">
    <name type="scientific">Brachionus calyciflorus</name>
    <dbReference type="NCBI Taxonomy" id="104777"/>
    <lineage>
        <taxon>Eukaryota</taxon>
        <taxon>Metazoa</taxon>
        <taxon>Spiralia</taxon>
        <taxon>Gnathifera</taxon>
        <taxon>Rotifera</taxon>
        <taxon>Eurotatoria</taxon>
        <taxon>Monogononta</taxon>
        <taxon>Pseudotrocha</taxon>
        <taxon>Ploima</taxon>
        <taxon>Brachionidae</taxon>
        <taxon>Brachionus</taxon>
    </lineage>
</organism>
<dbReference type="AlphaFoldDB" id="A0A813M474"/>
<dbReference type="EMBL" id="CAJNOC010000038">
    <property type="protein sequence ID" value="CAF0708952.1"/>
    <property type="molecule type" value="Genomic_DNA"/>
</dbReference>
<evidence type="ECO:0000256" key="5">
    <source>
        <dbReference type="ARBA" id="ARBA00023228"/>
    </source>
</evidence>
<proteinExistence type="inferred from homology"/>
<dbReference type="PANTHER" id="PTHR13342">
    <property type="entry name" value="RAGULATOR COMPLEX PROTEIN LAMTOR5"/>
    <property type="match status" value="1"/>
</dbReference>
<evidence type="ECO:0000313" key="8">
    <source>
        <dbReference type="Proteomes" id="UP000663879"/>
    </source>
</evidence>
<dbReference type="GO" id="GO:0071230">
    <property type="term" value="P:cellular response to amino acid stimulus"/>
    <property type="evidence" value="ECO:0007669"/>
    <property type="project" value="TreeGrafter"/>
</dbReference>
<dbReference type="GO" id="GO:0043066">
    <property type="term" value="P:negative regulation of apoptotic process"/>
    <property type="evidence" value="ECO:0007669"/>
    <property type="project" value="InterPro"/>
</dbReference>
<dbReference type="InterPro" id="IPR036621">
    <property type="entry name" value="Anticodon-bd_dom_sf"/>
</dbReference>
<dbReference type="Proteomes" id="UP000663879">
    <property type="component" value="Unassembled WGS sequence"/>
</dbReference>
<accession>A0A813M474</accession>
<evidence type="ECO:0000256" key="2">
    <source>
        <dbReference type="ARBA" id="ARBA00004496"/>
    </source>
</evidence>
<gene>
    <name evidence="7" type="ORF">OXX778_LOCUS719</name>
</gene>
<evidence type="ECO:0000256" key="6">
    <source>
        <dbReference type="ARBA" id="ARBA00032692"/>
    </source>
</evidence>
<keyword evidence="4" id="KW-0963">Cytoplasm</keyword>
<comment type="subcellular location">
    <subcellularLocation>
        <location evidence="2">Cytoplasm</location>
    </subcellularLocation>
    <subcellularLocation>
        <location evidence="1">Lysosome</location>
    </subcellularLocation>
</comment>
<sequence length="463" mass="53681">MTEERLEEIITQTLDTNGVVGAMIIDTDGLCLACKFFLVLIQTFKIKYVYHEIYVLKNLIKKMNRLTRLENFCEKTGIFNFKNSSFGPYGYALINQIKHEWLKFSLNKFNNNYLIENVDLLEKNASNFELNSYIEKLPNFGNNKEPIGLVNIFPNTKNESLLFKKKNNQTNLNVIYLNHDNSSDLFLAWQRERLQWWSKIAHYPEHLLIEKPDLVYHFNDSEIKNKIEKISMVKIDLAEFKNFQNLDKKLDNLVISETSAETILENILIDSVQFPDDLNLGEKLEKFNIKVKDKVYFNIDFRLAPYKICMLYTPEQTNVKSLAIDFKKIFYQKTKHNILLFELDDECNLEAKYDHLDLMGIPYSVYLPSSVSKDGICKLRSRDTTLSEETHLNLVIQQFNAILNSLTRGKSDTLLGGPITELTSLASRLCKNENPSIVLETDSCNLLIKREGLVTAAVYKQVS</sequence>
<dbReference type="Gene3D" id="3.40.50.800">
    <property type="entry name" value="Anticodon-binding domain"/>
    <property type="match status" value="1"/>
</dbReference>